<evidence type="ECO:0000313" key="23">
    <source>
        <dbReference type="EMBL" id="KAK7084454.1"/>
    </source>
</evidence>
<feature type="domain" description="Ig-like" evidence="21">
    <location>
        <begin position="303"/>
        <end position="388"/>
    </location>
</feature>
<feature type="domain" description="Fibronectin type-III" evidence="22">
    <location>
        <begin position="746"/>
        <end position="839"/>
    </location>
</feature>
<evidence type="ECO:0000256" key="12">
    <source>
        <dbReference type="ARBA" id="ARBA00023319"/>
    </source>
</evidence>
<evidence type="ECO:0000256" key="19">
    <source>
        <dbReference type="SAM" id="MobiDB-lite"/>
    </source>
</evidence>
<dbReference type="GO" id="GO:0030154">
    <property type="term" value="P:cell differentiation"/>
    <property type="evidence" value="ECO:0007669"/>
    <property type="project" value="UniProtKB-ARBA"/>
</dbReference>
<feature type="compositionally biased region" description="Polar residues" evidence="19">
    <location>
        <begin position="405"/>
        <end position="417"/>
    </location>
</feature>
<feature type="region of interest" description="Disordered" evidence="19">
    <location>
        <begin position="1231"/>
        <end position="1343"/>
    </location>
</feature>
<evidence type="ECO:0000256" key="20">
    <source>
        <dbReference type="SAM" id="Phobius"/>
    </source>
</evidence>
<evidence type="ECO:0000256" key="10">
    <source>
        <dbReference type="ARBA" id="ARBA00023157"/>
    </source>
</evidence>
<comment type="similarity">
    <text evidence="3">Belongs to the immunoglobulin superfamily. DCC family.</text>
</comment>
<dbReference type="PANTHER" id="PTHR44170">
    <property type="entry name" value="PROTEIN SIDEKICK"/>
    <property type="match status" value="1"/>
</dbReference>
<dbReference type="Proteomes" id="UP001381693">
    <property type="component" value="Unassembled WGS sequence"/>
</dbReference>
<evidence type="ECO:0000313" key="24">
    <source>
        <dbReference type="Proteomes" id="UP001381693"/>
    </source>
</evidence>
<name>A0AAN8XUH3_HALRR</name>
<evidence type="ECO:0000256" key="13">
    <source>
        <dbReference type="ARBA" id="ARBA00038703"/>
    </source>
</evidence>
<comment type="caution">
    <text evidence="23">The sequence shown here is derived from an EMBL/GenBank/DDBJ whole genome shotgun (WGS) entry which is preliminary data.</text>
</comment>
<feature type="region of interest" description="Disordered" evidence="19">
    <location>
        <begin position="1131"/>
        <end position="1181"/>
    </location>
</feature>
<dbReference type="PRINTS" id="PR00014">
    <property type="entry name" value="FNTYPEIII"/>
</dbReference>
<evidence type="ECO:0000256" key="3">
    <source>
        <dbReference type="ARBA" id="ARBA00009588"/>
    </source>
</evidence>
<dbReference type="FunFam" id="2.60.40.10:FF:000273">
    <property type="entry name" value="contactin-3 isoform X1"/>
    <property type="match status" value="1"/>
</dbReference>
<dbReference type="GO" id="GO:0016787">
    <property type="term" value="F:hydrolase activity"/>
    <property type="evidence" value="ECO:0007669"/>
    <property type="project" value="UniProtKB-KW"/>
</dbReference>
<feature type="region of interest" description="Disordered" evidence="19">
    <location>
        <begin position="1094"/>
        <end position="1117"/>
    </location>
</feature>
<dbReference type="PANTHER" id="PTHR44170:SF54">
    <property type="entry name" value="FI24025P1"/>
    <property type="match status" value="1"/>
</dbReference>
<dbReference type="SMART" id="SM00408">
    <property type="entry name" value="IGc2"/>
    <property type="match status" value="4"/>
</dbReference>
<feature type="compositionally biased region" description="Polar residues" evidence="19">
    <location>
        <begin position="1136"/>
        <end position="1148"/>
    </location>
</feature>
<feature type="domain" description="Fibronectin type-III" evidence="22">
    <location>
        <begin position="952"/>
        <end position="1046"/>
    </location>
</feature>
<evidence type="ECO:0000256" key="7">
    <source>
        <dbReference type="ARBA" id="ARBA00022737"/>
    </source>
</evidence>
<keyword evidence="23" id="KW-0378">Hydrolase</keyword>
<dbReference type="Pfam" id="PF07679">
    <property type="entry name" value="I-set"/>
    <property type="match status" value="2"/>
</dbReference>
<dbReference type="FunFam" id="2.60.40.10:FF:000133">
    <property type="entry name" value="Neogenin isoform 1"/>
    <property type="match status" value="1"/>
</dbReference>
<evidence type="ECO:0000256" key="4">
    <source>
        <dbReference type="ARBA" id="ARBA00022475"/>
    </source>
</evidence>
<evidence type="ECO:0000256" key="11">
    <source>
        <dbReference type="ARBA" id="ARBA00023180"/>
    </source>
</evidence>
<dbReference type="FunFam" id="2.60.40.10:FF:000551">
    <property type="entry name" value="Protogenin A"/>
    <property type="match status" value="1"/>
</dbReference>
<comment type="subcellular location">
    <subcellularLocation>
        <location evidence="1">Cell membrane</location>
    </subcellularLocation>
    <subcellularLocation>
        <location evidence="2">Membrane</location>
        <topology evidence="2">Single-pass type I membrane protein</topology>
    </subcellularLocation>
</comment>
<dbReference type="InterPro" id="IPR036179">
    <property type="entry name" value="Ig-like_dom_sf"/>
</dbReference>
<dbReference type="CDD" id="cd00096">
    <property type="entry name" value="Ig"/>
    <property type="match status" value="1"/>
</dbReference>
<keyword evidence="11" id="KW-0325">Glycoprotein</keyword>
<dbReference type="GO" id="GO:0005886">
    <property type="term" value="C:plasma membrane"/>
    <property type="evidence" value="ECO:0007669"/>
    <property type="project" value="UniProtKB-SubCell"/>
</dbReference>
<dbReference type="InterPro" id="IPR013098">
    <property type="entry name" value="Ig_I-set"/>
</dbReference>
<comment type="function">
    <text evidence="14">Contactins mediate cell surface interactions during nervous system development. Has some neurite outgrowth-promoting activity.</text>
</comment>
<keyword evidence="5 20" id="KW-0812">Transmembrane</keyword>
<evidence type="ECO:0000256" key="16">
    <source>
        <dbReference type="ARBA" id="ARBA00072738"/>
    </source>
</evidence>
<keyword evidence="10" id="KW-1015">Disulfide bond</keyword>
<keyword evidence="6" id="KW-0732">Signal</keyword>
<dbReference type="CDD" id="cd00063">
    <property type="entry name" value="FN3"/>
    <property type="match status" value="6"/>
</dbReference>
<dbReference type="InterPro" id="IPR036116">
    <property type="entry name" value="FN3_sf"/>
</dbReference>
<dbReference type="SMART" id="SM00409">
    <property type="entry name" value="IG"/>
    <property type="match status" value="4"/>
</dbReference>
<feature type="non-terminal residue" evidence="23">
    <location>
        <position position="1"/>
    </location>
</feature>
<protein>
    <recommendedName>
        <fullName evidence="15">Cell adhesion molecule-related/down-regulated by oncogenes</fullName>
    </recommendedName>
    <alternativeName>
        <fullName evidence="18">Brain-derived immunoglobulin superfamily protein 1</fullName>
    </alternativeName>
    <alternativeName>
        <fullName evidence="16">Contactin-3</fullName>
    </alternativeName>
    <alternativeName>
        <fullName evidence="17">Plasmacytoma-associated neuronal glycoprotein</fullName>
    </alternativeName>
</protein>
<dbReference type="SMART" id="SM00060">
    <property type="entry name" value="FN3"/>
    <property type="match status" value="6"/>
</dbReference>
<sequence length="1420" mass="154793">GFWSGLSFSVEPSDTVVQKGAQAWLHCLANGHPQPTLTWRKDNSPVDTSFDSRKSILPNGTLHISWVSRPRSERSDEGIYQCVASSPGAGTIISSTAKLSIVGGWEDALPKFEDQPEDMKVFEGERARFACAIDGKPPPTITWFKNSHLLELDSRMTLLPSGALEIENVARTDEGKYYCRATSIDKTKVSQEANLEVKEGFALRDPQSPVFIARPKSMIVRVGGNTTLDCAANGYPKPVVVWLKDGATIDMAHLDTRFFFVGTTRSLQISSLKEEDGGTYMCRAENREDSVDAVAHVQVQVPPRFLRKPVNTIAYEKEDIELECKVYGRPDPGVHWLKNGELIIESEYFQIVSGNNLKILGLVEGDSGMYQCVASNSAGDTQASAQLIILKSGRSIPHMAGGTIVTSTTHRGSSSAAEQPGRGATSDSGFIGGSANPLAPSAPQHLQAIIASNRFITLAWHEPRINNDLIVGYSVFYRQEGSLRERVQNVSASSSSDGLDEYKTQISHLIPGSNYLVRVVAHTSTGLVGASSPEVPVSTKPDLDLPPAPENLKVIPTSPTNLEVTWSEPQVTRTPISGYIMYYMQVGSAEEHEVEVSSGTSYTLNSLSQFTEYSVWLVAVNANGAGDATNEVTARTFSDVPSGEPQNVAVEAASSRNLILRWEPPAPEDQNGVITGYKIRYKEKGKAGSTKTKTTDGNRRLFALTDLKKSTQYSIKLAALTVNGTGPATNWIQAETFANDLDENRVPDKPTKLRALPMTDQIIVSWQPPLLQEVMVRGYTIGWGRGIPDVYSNIVDSKQRSYVIEGLDHNAEYVISLRAFNNIGNGQPVYEQVRTRPPEETVAATLTPPVGLKAEVLTPTTVALQWTDTTLNRNQYISDTRYYTVRYTTFALASSSSPRYRYINATDVTCLIDNLKPSTVYEFAVKTIKGRRESKWSLVASNRTLEARPSSPPRDVTVVTIAGEPSTTIFNWQPPKQNNGKITGYLIFYTTDAVGDWVMEEVVGDRMTYTIHGLTPSTLYYYRMQARNAKGFGPFSAVGNFTTLPAMEKNMSEPPGWFVDRPSMIVLVIAGVAGGIIFIGAVIGMVIFCKRLKPQPRPNNSGGTSSKSNKPEVKPPDLWIHHDHLELKNLDKNERSSSPNHAVITNHTGPEYEPDDKNTTYTSTSTLDRRTPYQSTYLRDPLSEDETDKLLNRRSYKHKPLIISLDVNKELVGGSTSSSVYSDGTLGRPGYSLPQFSGTGSQGYNSPAENPYSPNPTSSLIGPTGMLHDSMPPPPQPTQPLLGSLGGPATSSQYNSMNGEGSNTLGKRSGNPLRSFSVPAPPQSAPTTPQPKHIVSRQGPGVTSPFKKSLVGATPALGGAVGPGARWAGPNIRVDSLPEHEEANEALLHGYSTEELSQEMANLEGLMKDLSAITANQFNC</sequence>
<dbReference type="InterPro" id="IPR010560">
    <property type="entry name" value="Neogenin_C"/>
</dbReference>
<dbReference type="InterPro" id="IPR007110">
    <property type="entry name" value="Ig-like_dom"/>
</dbReference>
<feature type="compositionally biased region" description="Low complexity" evidence="19">
    <location>
        <begin position="1099"/>
        <end position="1108"/>
    </location>
</feature>
<dbReference type="SUPFAM" id="SSF49265">
    <property type="entry name" value="Fibronectin type III"/>
    <property type="match status" value="4"/>
</dbReference>
<feature type="domain" description="Ig-like" evidence="21">
    <location>
        <begin position="209"/>
        <end position="298"/>
    </location>
</feature>
<dbReference type="Pfam" id="PF06583">
    <property type="entry name" value="Neogenin_C"/>
    <property type="match status" value="1"/>
</dbReference>
<feature type="domain" description="Ig-like" evidence="21">
    <location>
        <begin position="6"/>
        <end position="100"/>
    </location>
</feature>
<feature type="region of interest" description="Disordered" evidence="19">
    <location>
        <begin position="405"/>
        <end position="436"/>
    </location>
</feature>
<organism evidence="23 24">
    <name type="scientific">Halocaridina rubra</name>
    <name type="common">Hawaiian red shrimp</name>
    <dbReference type="NCBI Taxonomy" id="373956"/>
    <lineage>
        <taxon>Eukaryota</taxon>
        <taxon>Metazoa</taxon>
        <taxon>Ecdysozoa</taxon>
        <taxon>Arthropoda</taxon>
        <taxon>Crustacea</taxon>
        <taxon>Multicrustacea</taxon>
        <taxon>Malacostraca</taxon>
        <taxon>Eumalacostraca</taxon>
        <taxon>Eucarida</taxon>
        <taxon>Decapoda</taxon>
        <taxon>Pleocyemata</taxon>
        <taxon>Caridea</taxon>
        <taxon>Atyoidea</taxon>
        <taxon>Atyidae</taxon>
        <taxon>Halocaridina</taxon>
    </lineage>
</organism>
<evidence type="ECO:0000256" key="18">
    <source>
        <dbReference type="ARBA" id="ARBA00083720"/>
    </source>
</evidence>
<dbReference type="Pfam" id="PF00041">
    <property type="entry name" value="fn3"/>
    <property type="match status" value="6"/>
</dbReference>
<accession>A0AAN8XUH3</accession>
<keyword evidence="24" id="KW-1185">Reference proteome</keyword>
<dbReference type="PROSITE" id="PS50853">
    <property type="entry name" value="FN3"/>
    <property type="match status" value="6"/>
</dbReference>
<evidence type="ECO:0000256" key="1">
    <source>
        <dbReference type="ARBA" id="ARBA00004236"/>
    </source>
</evidence>
<evidence type="ECO:0000256" key="15">
    <source>
        <dbReference type="ARBA" id="ARBA00069893"/>
    </source>
</evidence>
<feature type="compositionally biased region" description="Polar residues" evidence="19">
    <location>
        <begin position="1234"/>
        <end position="1248"/>
    </location>
</feature>
<comment type="subunit">
    <text evidence="13">Interacts with PTPRG.</text>
</comment>
<evidence type="ECO:0000256" key="17">
    <source>
        <dbReference type="ARBA" id="ARBA00080939"/>
    </source>
</evidence>
<dbReference type="GO" id="GO:0009653">
    <property type="term" value="P:anatomical structure morphogenesis"/>
    <property type="evidence" value="ECO:0007669"/>
    <property type="project" value="UniProtKB-ARBA"/>
</dbReference>
<evidence type="ECO:0000256" key="6">
    <source>
        <dbReference type="ARBA" id="ARBA00022729"/>
    </source>
</evidence>
<feature type="domain" description="Fibronectin type-III" evidence="22">
    <location>
        <begin position="548"/>
        <end position="639"/>
    </location>
</feature>
<dbReference type="InterPro" id="IPR003961">
    <property type="entry name" value="FN3_dom"/>
</dbReference>
<reference evidence="23 24" key="1">
    <citation type="submission" date="2023-11" db="EMBL/GenBank/DDBJ databases">
        <title>Halocaridina rubra genome assembly.</title>
        <authorList>
            <person name="Smith C."/>
        </authorList>
    </citation>
    <scope>NUCLEOTIDE SEQUENCE [LARGE SCALE GENOMIC DNA]</scope>
    <source>
        <strain evidence="23">EP-1</strain>
        <tissue evidence="23">Whole</tissue>
    </source>
</reference>
<keyword evidence="12" id="KW-0393">Immunoglobulin domain</keyword>
<evidence type="ECO:0000256" key="2">
    <source>
        <dbReference type="ARBA" id="ARBA00004479"/>
    </source>
</evidence>
<feature type="domain" description="Fibronectin type-III" evidence="22">
    <location>
        <begin position="442"/>
        <end position="542"/>
    </location>
</feature>
<keyword evidence="7" id="KW-0677">Repeat</keyword>
<dbReference type="InterPro" id="IPR003599">
    <property type="entry name" value="Ig_sub"/>
</dbReference>
<dbReference type="Gene3D" id="2.60.40.10">
    <property type="entry name" value="Immunoglobulins"/>
    <property type="match status" value="10"/>
</dbReference>
<dbReference type="FunFam" id="2.60.40.10:FF:000004">
    <property type="entry name" value="DCC isoform 1"/>
    <property type="match status" value="1"/>
</dbReference>
<keyword evidence="4" id="KW-1003">Cell membrane</keyword>
<feature type="transmembrane region" description="Helical" evidence="20">
    <location>
        <begin position="1064"/>
        <end position="1088"/>
    </location>
</feature>
<dbReference type="SUPFAM" id="SSF48726">
    <property type="entry name" value="Immunoglobulin"/>
    <property type="match status" value="4"/>
</dbReference>
<evidence type="ECO:0000256" key="5">
    <source>
        <dbReference type="ARBA" id="ARBA00022692"/>
    </source>
</evidence>
<keyword evidence="8 20" id="KW-1133">Transmembrane helix</keyword>
<evidence type="ECO:0000256" key="9">
    <source>
        <dbReference type="ARBA" id="ARBA00023136"/>
    </source>
</evidence>
<evidence type="ECO:0000256" key="14">
    <source>
        <dbReference type="ARBA" id="ARBA00060217"/>
    </source>
</evidence>
<proteinExistence type="inferred from homology"/>
<feature type="domain" description="Fibronectin type-III" evidence="22">
    <location>
        <begin position="848"/>
        <end position="947"/>
    </location>
</feature>
<dbReference type="PROSITE" id="PS50835">
    <property type="entry name" value="IG_LIKE"/>
    <property type="match status" value="4"/>
</dbReference>
<gene>
    <name evidence="23" type="primary">NEO1</name>
    <name evidence="23" type="ORF">SK128_000281</name>
</gene>
<keyword evidence="9 20" id="KW-0472">Membrane</keyword>
<feature type="compositionally biased region" description="Polar residues" evidence="19">
    <location>
        <begin position="1289"/>
        <end position="1306"/>
    </location>
</feature>
<evidence type="ECO:0000259" key="22">
    <source>
        <dbReference type="PROSITE" id="PS50853"/>
    </source>
</evidence>
<dbReference type="GO" id="GO:0098609">
    <property type="term" value="P:cell-cell adhesion"/>
    <property type="evidence" value="ECO:0007669"/>
    <property type="project" value="TreeGrafter"/>
</dbReference>
<dbReference type="EMBL" id="JAXCGZ010002082">
    <property type="protein sequence ID" value="KAK7084454.1"/>
    <property type="molecule type" value="Genomic_DNA"/>
</dbReference>
<dbReference type="Pfam" id="PF13927">
    <property type="entry name" value="Ig_3"/>
    <property type="match status" value="2"/>
</dbReference>
<feature type="domain" description="Fibronectin type-III" evidence="22">
    <location>
        <begin position="644"/>
        <end position="739"/>
    </location>
</feature>
<dbReference type="FunFam" id="2.60.40.10:FF:000028">
    <property type="entry name" value="Neuronal cell adhesion molecule"/>
    <property type="match status" value="1"/>
</dbReference>
<feature type="domain" description="Ig-like" evidence="21">
    <location>
        <begin position="110"/>
        <end position="196"/>
    </location>
</feature>
<dbReference type="FunFam" id="2.60.40.10:FF:000032">
    <property type="entry name" value="palladin isoform X1"/>
    <property type="match status" value="1"/>
</dbReference>
<dbReference type="InterPro" id="IPR013783">
    <property type="entry name" value="Ig-like_fold"/>
</dbReference>
<evidence type="ECO:0000256" key="8">
    <source>
        <dbReference type="ARBA" id="ARBA00022989"/>
    </source>
</evidence>
<dbReference type="InterPro" id="IPR003598">
    <property type="entry name" value="Ig_sub2"/>
</dbReference>
<dbReference type="FunFam" id="2.60.40.10:FF:000189">
    <property type="entry name" value="Neogenin isoform 3"/>
    <property type="match status" value="1"/>
</dbReference>
<evidence type="ECO:0000259" key="21">
    <source>
        <dbReference type="PROSITE" id="PS50835"/>
    </source>
</evidence>
<feature type="compositionally biased region" description="Polar residues" evidence="19">
    <location>
        <begin position="1159"/>
        <end position="1177"/>
    </location>
</feature>